<evidence type="ECO:0000259" key="2">
    <source>
        <dbReference type="Pfam" id="PF00534"/>
    </source>
</evidence>
<evidence type="ECO:0000256" key="1">
    <source>
        <dbReference type="ARBA" id="ARBA00022679"/>
    </source>
</evidence>
<dbReference type="PANTHER" id="PTHR46401">
    <property type="entry name" value="GLYCOSYLTRANSFERASE WBBK-RELATED"/>
    <property type="match status" value="1"/>
</dbReference>
<dbReference type="eggNOG" id="COG0438">
    <property type="taxonomic scope" value="Bacteria"/>
</dbReference>
<dbReference type="InterPro" id="IPR001296">
    <property type="entry name" value="Glyco_trans_1"/>
</dbReference>
<dbReference type="FunFam" id="3.40.50.2000:FF:000119">
    <property type="entry name" value="Glycosyl transferase group 1"/>
    <property type="match status" value="1"/>
</dbReference>
<dbReference type="Pfam" id="PF00534">
    <property type="entry name" value="Glycos_transf_1"/>
    <property type="match status" value="1"/>
</dbReference>
<reference evidence="4 5" key="1">
    <citation type="journal article" date="2013" name="PLoS ONE">
        <title>Cultivation and Complete Genome Sequencing of Gloeobacter kilaueensis sp. nov., from a Lava Cave in Kilauea Caldera, Hawai'i.</title>
        <authorList>
            <person name="Saw J.H."/>
            <person name="Schatz M."/>
            <person name="Brown M.V."/>
            <person name="Kunkel D.D."/>
            <person name="Foster J.S."/>
            <person name="Shick H."/>
            <person name="Christensen S."/>
            <person name="Hou S."/>
            <person name="Wan X."/>
            <person name="Donachie S.P."/>
        </authorList>
    </citation>
    <scope>NUCLEOTIDE SEQUENCE [LARGE SCALE GENOMIC DNA]</scope>
    <source>
        <strain evidence="5">JS</strain>
    </source>
</reference>
<feature type="domain" description="Glycosyltransferase subfamily 4-like N-terminal" evidence="3">
    <location>
        <begin position="15"/>
        <end position="170"/>
    </location>
</feature>
<keyword evidence="5" id="KW-1185">Reference proteome</keyword>
<sequence length="350" mass="38522">MLLYNLAFLPREGAGLANYALNLLAHLELADLTVLAARKVSAHRHWPVPARLSVDEAGRGLRRRLVWNQWQLPKLYKQLEAQLLFCPIPEAPLKASCRSVVTVHDLIPLHFPGCFPLQLELYYRYYLPAVLRRAEQVLAVSEATARDLRAFFGLAAHKITVIPPAHDSSRFFSRGLPPDNYFLYLGRADLHKNLERLLRAFALVSEAGELRLVGTGRVERLVALAGELGVAARVQFMNYVPAAQLPALIERAQALVMPSLWEGFGLPVLEAMACGTPVITSNCASLPEVAGDAALLVDPLSIHEIAAAMRAILGEAGLRERLKELGLERAGQFSWSAAAQSTGQVLSRYL</sequence>
<dbReference type="AlphaFoldDB" id="U5QN90"/>
<dbReference type="Proteomes" id="UP000017396">
    <property type="component" value="Chromosome"/>
</dbReference>
<keyword evidence="1 4" id="KW-0808">Transferase</keyword>
<dbReference type="KEGG" id="glj:GKIL_4082"/>
<evidence type="ECO:0000313" key="4">
    <source>
        <dbReference type="EMBL" id="AGY60328.1"/>
    </source>
</evidence>
<feature type="domain" description="Glycosyl transferase family 1" evidence="2">
    <location>
        <begin position="178"/>
        <end position="325"/>
    </location>
</feature>
<dbReference type="Gene3D" id="3.40.50.2000">
    <property type="entry name" value="Glycogen Phosphorylase B"/>
    <property type="match status" value="2"/>
</dbReference>
<evidence type="ECO:0000313" key="5">
    <source>
        <dbReference type="Proteomes" id="UP000017396"/>
    </source>
</evidence>
<dbReference type="SUPFAM" id="SSF53756">
    <property type="entry name" value="UDP-Glycosyltransferase/glycogen phosphorylase"/>
    <property type="match status" value="1"/>
</dbReference>
<dbReference type="GO" id="GO:0009103">
    <property type="term" value="P:lipopolysaccharide biosynthetic process"/>
    <property type="evidence" value="ECO:0007669"/>
    <property type="project" value="TreeGrafter"/>
</dbReference>
<gene>
    <name evidence="4" type="ORF">GKIL_4082</name>
</gene>
<name>U5QN90_GLOK1</name>
<proteinExistence type="predicted"/>
<accession>U5QN90</accession>
<dbReference type="CDD" id="cd03809">
    <property type="entry name" value="GT4_MtfB-like"/>
    <property type="match status" value="1"/>
</dbReference>
<dbReference type="EMBL" id="CP003587">
    <property type="protein sequence ID" value="AGY60328.1"/>
    <property type="molecule type" value="Genomic_DNA"/>
</dbReference>
<dbReference type="InterPro" id="IPR028098">
    <property type="entry name" value="Glyco_trans_4-like_N"/>
</dbReference>
<dbReference type="GO" id="GO:0016757">
    <property type="term" value="F:glycosyltransferase activity"/>
    <property type="evidence" value="ECO:0007669"/>
    <property type="project" value="InterPro"/>
</dbReference>
<dbReference type="PANTHER" id="PTHR46401:SF2">
    <property type="entry name" value="GLYCOSYLTRANSFERASE WBBK-RELATED"/>
    <property type="match status" value="1"/>
</dbReference>
<dbReference type="HOGENOM" id="CLU_009583_27_6_3"/>
<dbReference type="RefSeq" id="WP_023175668.1">
    <property type="nucleotide sequence ID" value="NC_022600.1"/>
</dbReference>
<dbReference type="STRING" id="1183438.GKIL_4082"/>
<organism evidence="4 5">
    <name type="scientific">Gloeobacter kilaueensis (strain ATCC BAA-2537 / CCAP 1431/1 / ULC 316 / JS1)</name>
    <dbReference type="NCBI Taxonomy" id="1183438"/>
    <lineage>
        <taxon>Bacteria</taxon>
        <taxon>Bacillati</taxon>
        <taxon>Cyanobacteriota</taxon>
        <taxon>Cyanophyceae</taxon>
        <taxon>Gloeobacterales</taxon>
        <taxon>Gloeobacteraceae</taxon>
        <taxon>Gloeobacter</taxon>
    </lineage>
</organism>
<protein>
    <submittedName>
        <fullName evidence="4">Glycosyl transferase group 1</fullName>
    </submittedName>
</protein>
<dbReference type="Pfam" id="PF13439">
    <property type="entry name" value="Glyco_transf_4"/>
    <property type="match status" value="1"/>
</dbReference>
<evidence type="ECO:0000259" key="3">
    <source>
        <dbReference type="Pfam" id="PF13439"/>
    </source>
</evidence>
<dbReference type="OrthoDB" id="9797829at2"/>